<feature type="compositionally biased region" description="Polar residues" evidence="3">
    <location>
        <begin position="124"/>
        <end position="141"/>
    </location>
</feature>
<dbReference type="SMART" id="SM00225">
    <property type="entry name" value="BTB"/>
    <property type="match status" value="1"/>
</dbReference>
<evidence type="ECO:0000256" key="3">
    <source>
        <dbReference type="SAM" id="MobiDB-lite"/>
    </source>
</evidence>
<gene>
    <name evidence="5" type="ORF">V9T40_010880</name>
</gene>
<dbReference type="AlphaFoldDB" id="A0AAN9XY14"/>
<proteinExistence type="predicted"/>
<dbReference type="PANTHER" id="PTHR23110">
    <property type="entry name" value="BTB DOMAIN TRANSCRIPTION FACTOR"/>
    <property type="match status" value="1"/>
</dbReference>
<feature type="region of interest" description="Disordered" evidence="3">
    <location>
        <begin position="123"/>
        <end position="144"/>
    </location>
</feature>
<feature type="domain" description="BTB" evidence="4">
    <location>
        <begin position="27"/>
        <end position="93"/>
    </location>
</feature>
<comment type="caution">
    <text evidence="5">The sequence shown here is derived from an EMBL/GenBank/DDBJ whole genome shotgun (WGS) entry which is preliminary data.</text>
</comment>
<reference evidence="5 6" key="1">
    <citation type="submission" date="2024-03" db="EMBL/GenBank/DDBJ databases">
        <title>Adaptation during the transition from Ophiocordyceps entomopathogen to insect associate is accompanied by gene loss and intensified selection.</title>
        <authorList>
            <person name="Ward C.M."/>
            <person name="Onetto C.A."/>
            <person name="Borneman A.R."/>
        </authorList>
    </citation>
    <scope>NUCLEOTIDE SEQUENCE [LARGE SCALE GENOMIC DNA]</scope>
    <source>
        <strain evidence="5">AWRI1</strain>
        <tissue evidence="5">Single Adult Female</tissue>
    </source>
</reference>
<comment type="subcellular location">
    <subcellularLocation>
        <location evidence="1">Nucleus</location>
    </subcellularLocation>
</comment>
<evidence type="ECO:0000313" key="6">
    <source>
        <dbReference type="Proteomes" id="UP001367676"/>
    </source>
</evidence>
<dbReference type="SUPFAM" id="SSF54695">
    <property type="entry name" value="POZ domain"/>
    <property type="match status" value="1"/>
</dbReference>
<protein>
    <recommendedName>
        <fullName evidence="4">BTB domain-containing protein</fullName>
    </recommendedName>
</protein>
<dbReference type="EMBL" id="JBBCAQ010000037">
    <property type="protein sequence ID" value="KAK7573689.1"/>
    <property type="molecule type" value="Genomic_DNA"/>
</dbReference>
<dbReference type="PANTHER" id="PTHR23110:SF109">
    <property type="entry name" value="FI07618P-RELATED"/>
    <property type="match status" value="1"/>
</dbReference>
<evidence type="ECO:0000259" key="4">
    <source>
        <dbReference type="PROSITE" id="PS50097"/>
    </source>
</evidence>
<dbReference type="InterPro" id="IPR051095">
    <property type="entry name" value="Dros_DevTransReg"/>
</dbReference>
<accession>A0AAN9XY14</accession>
<dbReference type="GO" id="GO:0005634">
    <property type="term" value="C:nucleus"/>
    <property type="evidence" value="ECO:0007669"/>
    <property type="project" value="UniProtKB-SubCell"/>
</dbReference>
<evidence type="ECO:0000256" key="1">
    <source>
        <dbReference type="ARBA" id="ARBA00004123"/>
    </source>
</evidence>
<dbReference type="Proteomes" id="UP001367676">
    <property type="component" value="Unassembled WGS sequence"/>
</dbReference>
<organism evidence="5 6">
    <name type="scientific">Parthenolecanium corni</name>
    <dbReference type="NCBI Taxonomy" id="536013"/>
    <lineage>
        <taxon>Eukaryota</taxon>
        <taxon>Metazoa</taxon>
        <taxon>Ecdysozoa</taxon>
        <taxon>Arthropoda</taxon>
        <taxon>Hexapoda</taxon>
        <taxon>Insecta</taxon>
        <taxon>Pterygota</taxon>
        <taxon>Neoptera</taxon>
        <taxon>Paraneoptera</taxon>
        <taxon>Hemiptera</taxon>
        <taxon>Sternorrhyncha</taxon>
        <taxon>Coccoidea</taxon>
        <taxon>Coccidae</taxon>
        <taxon>Parthenolecanium</taxon>
    </lineage>
</organism>
<dbReference type="Pfam" id="PF00651">
    <property type="entry name" value="BTB"/>
    <property type="match status" value="1"/>
</dbReference>
<keyword evidence="2" id="KW-0539">Nucleus</keyword>
<dbReference type="InterPro" id="IPR011333">
    <property type="entry name" value="SKP1/BTB/POZ_sf"/>
</dbReference>
<dbReference type="InterPro" id="IPR000210">
    <property type="entry name" value="BTB/POZ_dom"/>
</dbReference>
<sequence length="302" mass="34512">MNLDYSTLHFNSVISHFSDQFRNEEFLDCTLNAEGKSIRVHRAVLCAQSTLLEKMILEHIHVSDLFVTLDGVPFEDLKSVVQFMYDGWAKLSQANFDSFLVVAQLLGMKWVDYVQVNVEEVNDSGANEPSEPLQNITNTDLPQRKRKKCMKTKRHSKKLKCTRAERRLALRSPQVVVEATSHETDLAKMDEDTFCTALGLKKITDEDVLPKLKLVSRTKRMPSLIKINCEEDKENCEPQEHSVFIEEKSLSFLNANANEMRIRENNIEIECDVLEASSQYVVYDKGNAEEIVELPEGKGLII</sequence>
<keyword evidence="6" id="KW-1185">Reference proteome</keyword>
<evidence type="ECO:0000313" key="5">
    <source>
        <dbReference type="EMBL" id="KAK7573689.1"/>
    </source>
</evidence>
<dbReference type="GO" id="GO:0006357">
    <property type="term" value="P:regulation of transcription by RNA polymerase II"/>
    <property type="evidence" value="ECO:0007669"/>
    <property type="project" value="TreeGrafter"/>
</dbReference>
<evidence type="ECO:0000256" key="2">
    <source>
        <dbReference type="ARBA" id="ARBA00023242"/>
    </source>
</evidence>
<name>A0AAN9XY14_9HEMI</name>
<dbReference type="PROSITE" id="PS50097">
    <property type="entry name" value="BTB"/>
    <property type="match status" value="1"/>
</dbReference>
<dbReference type="Gene3D" id="3.30.710.10">
    <property type="entry name" value="Potassium Channel Kv1.1, Chain A"/>
    <property type="match status" value="1"/>
</dbReference>